<reference key="2">
    <citation type="submission" date="2011-02" db="EMBL/GenBank/DDBJ databases">
        <title>Genome sequence of Microbacterium testaceum StLB037.</title>
        <authorList>
            <person name="Morohoshi T."/>
            <person name="Wang W.Z."/>
            <person name="Someya N."/>
            <person name="Ikeda T."/>
        </authorList>
    </citation>
    <scope>NUCLEOTIDE SEQUENCE</scope>
    <source>
        <strain>StLB037</strain>
    </source>
</reference>
<accession>E8NCU5</accession>
<evidence type="ECO:0000313" key="2">
    <source>
        <dbReference type="Proteomes" id="UP000008975"/>
    </source>
</evidence>
<dbReference type="AlphaFoldDB" id="E8NCU5"/>
<name>E8NCU5_MICTS</name>
<reference evidence="1 2" key="1">
    <citation type="journal article" date="2011" name="J. Bacteriol.">
        <title>Genome sequence of Microbacterium testaceum StLB037, an N-acylhomoserine lactone-degrading bacterium isolated from potato leaves.</title>
        <authorList>
            <person name="Morohoshi T."/>
            <person name="Wang W.-Z."/>
            <person name="Someya N."/>
            <person name="Ikeda T."/>
        </authorList>
    </citation>
    <scope>NUCLEOTIDE SEQUENCE [LARGE SCALE GENOMIC DNA]</scope>
    <source>
        <strain evidence="1 2">StLB037</strain>
    </source>
</reference>
<protein>
    <submittedName>
        <fullName evidence="1">Uncharacterized protein</fullName>
    </submittedName>
</protein>
<dbReference type="KEGG" id="mts:MTES_3211"/>
<sequence>MTTTSTPPRRPSPGARRARRERLATWITISVVLVICGAAGLGAYAMSHSWWVEAAPAPAADQQLTDGQSRFDRAGLDFLNRQRLATVDVVAPAPASELGLPSDGDTPIETLVPLTVDVRGAEGVLSFPGVSSFALTTSGDRLATLTVTPAASGTWITIRADLEKRATEWGWSTADLEDLERKVGEAGRQEGVAQTMSLPEASVDGMTVSADVTVDAAGGIALQYVFAR</sequence>
<dbReference type="OrthoDB" id="5056640at2"/>
<dbReference type="EMBL" id="AP012052">
    <property type="protein sequence ID" value="BAJ76175.1"/>
    <property type="molecule type" value="Genomic_DNA"/>
</dbReference>
<dbReference type="STRING" id="979556.MTES_3211"/>
<dbReference type="RefSeq" id="WP_013586297.1">
    <property type="nucleotide sequence ID" value="NC_015125.1"/>
</dbReference>
<dbReference type="HOGENOM" id="CLU_1213717_0_0_11"/>
<proteinExistence type="predicted"/>
<dbReference type="Proteomes" id="UP000008975">
    <property type="component" value="Chromosome"/>
</dbReference>
<evidence type="ECO:0000313" key="1">
    <source>
        <dbReference type="EMBL" id="BAJ76175.1"/>
    </source>
</evidence>
<gene>
    <name evidence="1" type="ordered locus">MTES_3211</name>
</gene>
<organism evidence="1 2">
    <name type="scientific">Microbacterium testaceum (strain StLB037)</name>
    <dbReference type="NCBI Taxonomy" id="979556"/>
    <lineage>
        <taxon>Bacteria</taxon>
        <taxon>Bacillati</taxon>
        <taxon>Actinomycetota</taxon>
        <taxon>Actinomycetes</taxon>
        <taxon>Micrococcales</taxon>
        <taxon>Microbacteriaceae</taxon>
        <taxon>Microbacterium</taxon>
    </lineage>
</organism>